<sequence>MTEYKRIDESAWNNFGKSLLNNKGSDEQIEFLQICRNGKKDFLNYLNEKLINDKDIIIEGGNIYFDHQFTEAEFRFPPIDTQKIIWDAFEKVEREYMGYCGFWGNVIINMIKYDCIKPEYLASNLNGVNETGIYMLDSAITSDDNKKVDDCVRRILRSMGNPAPRGKRIVFNDFYLGKAYWRWNWANKMSNEISLNFEEILTIFDETSYGVFSERMFSKDSYISQINTLGGLLLFLNENNLKGKLNNVIKTISYLSAWKAIEIQTPELNREEIKLIANNL</sequence>
<dbReference type="OrthoDB" id="9811728at2"/>
<name>A0A0P0UQ75_9GAMM</name>
<dbReference type="AlphaFoldDB" id="A0A0P0UQ75"/>
<dbReference type="EMBL" id="AP013042">
    <property type="protein sequence ID" value="BAS67185.1"/>
    <property type="molecule type" value="Genomic_DNA"/>
</dbReference>
<accession>A0A0P0UQ75</accession>
<dbReference type="RefSeq" id="WP_066042661.1">
    <property type="nucleotide sequence ID" value="NZ_AP013042.1"/>
</dbReference>
<gene>
    <name evidence="1" type="ORF">BSEPE_0161</name>
</gene>
<reference evidence="1 2" key="1">
    <citation type="journal article" date="2000" name="Mar. Ecol. Prog. Ser.">
        <title>Phylogenetic characterization of endosymbionts in three hydrothermal vent mussels: influence on host distributions.</title>
        <authorList>
            <person name="Fujiwara Y."/>
            <person name="Takai K."/>
            <person name="Uematsu K."/>
            <person name="Tsuchida S."/>
            <person name="Hunt J.C."/>
            <person name="Hashimoto J."/>
        </authorList>
    </citation>
    <scope>NUCLEOTIDE SEQUENCE [LARGE SCALE GENOMIC DNA]</scope>
    <source>
        <strain evidence="1 2">Myojin Knoll</strain>
    </source>
</reference>
<dbReference type="Proteomes" id="UP000067399">
    <property type="component" value="Chromosome"/>
</dbReference>
<evidence type="ECO:0000313" key="1">
    <source>
        <dbReference type="EMBL" id="BAS67185.1"/>
    </source>
</evidence>
<evidence type="ECO:0000313" key="2">
    <source>
        <dbReference type="Proteomes" id="UP000067399"/>
    </source>
</evidence>
<dbReference type="KEGG" id="ebh:BSEPE_0161"/>
<protein>
    <submittedName>
        <fullName evidence="1">Uncharacterized protein</fullName>
    </submittedName>
</protein>
<reference evidence="1 2" key="2">
    <citation type="journal article" date="2016" name="ISME J.">
        <title>Heterogeneous composition of key metabolic gene clusters in a vent mussel symbiont population.</title>
        <authorList>
            <person name="Ikuta T."/>
            <person name="Takaki Y."/>
            <person name="Nagai Y."/>
            <person name="Shimamura S."/>
            <person name="Tsuda M."/>
            <person name="Kawagucci S."/>
            <person name="Aoki Y."/>
            <person name="Inoue K."/>
            <person name="Teruya M."/>
            <person name="Satou K."/>
            <person name="Teruya K."/>
            <person name="Shimoji M."/>
            <person name="Tamotsu H."/>
            <person name="Hirano T."/>
            <person name="Maruyama T."/>
            <person name="Yoshida T."/>
        </authorList>
    </citation>
    <scope>NUCLEOTIDE SEQUENCE [LARGE SCALE GENOMIC DNA]</scope>
    <source>
        <strain evidence="1 2">Myojin Knoll</strain>
    </source>
</reference>
<keyword evidence="2" id="KW-1185">Reference proteome</keyword>
<dbReference type="STRING" id="1303921.BSEPE_0161"/>
<organism evidence="1 2">
    <name type="scientific">endosymbiont of Bathymodiolus septemdierum str. Myojin knoll</name>
    <dbReference type="NCBI Taxonomy" id="1303921"/>
    <lineage>
        <taxon>Bacteria</taxon>
        <taxon>Pseudomonadati</taxon>
        <taxon>Pseudomonadota</taxon>
        <taxon>Gammaproteobacteria</taxon>
        <taxon>sulfur-oxidizing symbionts</taxon>
    </lineage>
</organism>
<proteinExistence type="predicted"/>